<dbReference type="InterPro" id="IPR001138">
    <property type="entry name" value="Zn2Cys6_DnaBD"/>
</dbReference>
<dbReference type="PANTHER" id="PTHR37534">
    <property type="entry name" value="TRANSCRIPTIONAL ACTIVATOR PROTEIN UGA3"/>
    <property type="match status" value="1"/>
</dbReference>
<evidence type="ECO:0000313" key="5">
    <source>
        <dbReference type="EMBL" id="RYO92582.1"/>
    </source>
</evidence>
<feature type="compositionally biased region" description="Basic and acidic residues" evidence="3">
    <location>
        <begin position="77"/>
        <end position="93"/>
    </location>
</feature>
<dbReference type="InterPro" id="IPR036864">
    <property type="entry name" value="Zn2-C6_fun-type_DNA-bd_sf"/>
</dbReference>
<dbReference type="PANTHER" id="PTHR37534:SF48">
    <property type="entry name" value="FINGER DOMAIN PROTEIN, PUTATIVE-RELATED"/>
    <property type="match status" value="1"/>
</dbReference>
<evidence type="ECO:0000256" key="2">
    <source>
        <dbReference type="ARBA" id="ARBA00023242"/>
    </source>
</evidence>
<dbReference type="CDD" id="cd00067">
    <property type="entry name" value="GAL4"/>
    <property type="match status" value="1"/>
</dbReference>
<comment type="subcellular location">
    <subcellularLocation>
        <location evidence="1">Nucleus</location>
    </subcellularLocation>
</comment>
<protein>
    <recommendedName>
        <fullName evidence="4">Zn(2)-C6 fungal-type domain-containing protein</fullName>
    </recommendedName>
</protein>
<dbReference type="EMBL" id="QJNS01000026">
    <property type="protein sequence ID" value="RYO92582.1"/>
    <property type="molecule type" value="Genomic_DNA"/>
</dbReference>
<dbReference type="SUPFAM" id="SSF57701">
    <property type="entry name" value="Zn2/Cys6 DNA-binding domain"/>
    <property type="match status" value="1"/>
</dbReference>
<dbReference type="Pfam" id="PF11951">
    <property type="entry name" value="Fungal_trans_2"/>
    <property type="match status" value="2"/>
</dbReference>
<accession>A0ABY0HFX6</accession>
<evidence type="ECO:0000259" key="4">
    <source>
        <dbReference type="PROSITE" id="PS50048"/>
    </source>
</evidence>
<dbReference type="Proteomes" id="UP000294003">
    <property type="component" value="Unassembled WGS sequence"/>
</dbReference>
<reference evidence="5 6" key="1">
    <citation type="submission" date="2018-06" db="EMBL/GenBank/DDBJ databases">
        <title>Complete Genomes of Monosporascus.</title>
        <authorList>
            <person name="Robinson A.J."/>
            <person name="Natvig D.O."/>
        </authorList>
    </citation>
    <scope>NUCLEOTIDE SEQUENCE [LARGE SCALE GENOMIC DNA]</scope>
    <source>
        <strain evidence="5 6">CBS 609.92</strain>
    </source>
</reference>
<sequence length="447" mass="49885">MELQVSTPGPQAGQNQHCWECRRRQLVCDSTRPVCKKCRLSRIVCPGYDDKQHLRWLAPGKVTFRPRKSKPAAKRKATGDAEKRPDDDDSYGRLDENRVRVITNFEMRTETCTAVKAAHYCKSNPIVNLELGGTSRAPNKREPFPLALIHSFPTSVRHGFVSIAMTHRLYQLPEGTPRDFLLEAQSRNYQYRGMALRALNEEISSEEGGASHGLISSIITILSIDLSLSTIAGWRHHYNAIGAMVKLLGGLKTMYRTNPNTRLTFVTIIVINELRRQAANLAAKAGPSQPTASDLLERIHDFSPGDWIKGKATATSKREWLLIGSAYQSAVALYCIMSLQGLSVLPSALYITAMDAAHYERLMQLLKEALEFPHLRHCLMWPLIVSGARAVYGSADDRKFVDEQLKELSRAGGTALPLTAKAALNRFWASGKTGWDDCFDKPYIFAA</sequence>
<keyword evidence="2" id="KW-0539">Nucleus</keyword>
<dbReference type="InterPro" id="IPR021858">
    <property type="entry name" value="Fun_TF"/>
</dbReference>
<evidence type="ECO:0000313" key="6">
    <source>
        <dbReference type="Proteomes" id="UP000294003"/>
    </source>
</evidence>
<feature type="domain" description="Zn(2)-C6 fungal-type" evidence="4">
    <location>
        <begin position="17"/>
        <end position="45"/>
    </location>
</feature>
<evidence type="ECO:0000256" key="1">
    <source>
        <dbReference type="ARBA" id="ARBA00004123"/>
    </source>
</evidence>
<evidence type="ECO:0000256" key="3">
    <source>
        <dbReference type="SAM" id="MobiDB-lite"/>
    </source>
</evidence>
<proteinExistence type="predicted"/>
<gene>
    <name evidence="5" type="ORF">DL762_001616</name>
</gene>
<dbReference type="PROSITE" id="PS50048">
    <property type="entry name" value="ZN2_CY6_FUNGAL_2"/>
    <property type="match status" value="1"/>
</dbReference>
<feature type="compositionally biased region" description="Basic residues" evidence="3">
    <location>
        <begin position="64"/>
        <end position="76"/>
    </location>
</feature>
<name>A0ABY0HFX6_9PEZI</name>
<keyword evidence="6" id="KW-1185">Reference proteome</keyword>
<comment type="caution">
    <text evidence="5">The sequence shown here is derived from an EMBL/GenBank/DDBJ whole genome shotgun (WGS) entry which is preliminary data.</text>
</comment>
<dbReference type="Pfam" id="PF00172">
    <property type="entry name" value="Zn_clus"/>
    <property type="match status" value="1"/>
</dbReference>
<feature type="region of interest" description="Disordered" evidence="3">
    <location>
        <begin position="61"/>
        <end position="93"/>
    </location>
</feature>
<organism evidence="5 6">
    <name type="scientific">Monosporascus cannonballus</name>
    <dbReference type="NCBI Taxonomy" id="155416"/>
    <lineage>
        <taxon>Eukaryota</taxon>
        <taxon>Fungi</taxon>
        <taxon>Dikarya</taxon>
        <taxon>Ascomycota</taxon>
        <taxon>Pezizomycotina</taxon>
        <taxon>Sordariomycetes</taxon>
        <taxon>Xylariomycetidae</taxon>
        <taxon>Xylariales</taxon>
        <taxon>Xylariales incertae sedis</taxon>
        <taxon>Monosporascus</taxon>
    </lineage>
</organism>